<dbReference type="GO" id="GO:0016740">
    <property type="term" value="F:transferase activity"/>
    <property type="evidence" value="ECO:0007669"/>
    <property type="project" value="UniProtKB-KW"/>
</dbReference>
<protein>
    <submittedName>
        <fullName evidence="1">KDO transferase-3</fullName>
    </submittedName>
</protein>
<proteinExistence type="predicted"/>
<organism evidence="1 2">
    <name type="scientific">Pseudomonas indica</name>
    <dbReference type="NCBI Taxonomy" id="137658"/>
    <lineage>
        <taxon>Bacteria</taxon>
        <taxon>Pseudomonadati</taxon>
        <taxon>Pseudomonadota</taxon>
        <taxon>Gammaproteobacteria</taxon>
        <taxon>Pseudomonadales</taxon>
        <taxon>Pseudomonadaceae</taxon>
        <taxon>Pseudomonas</taxon>
    </lineage>
</organism>
<dbReference type="AlphaFoldDB" id="A0A1G8SJ91"/>
<accession>A0A1G8SJ91</accession>
<keyword evidence="2" id="KW-1185">Reference proteome</keyword>
<sequence length="287" mass="32732">MPSHADAARERAHRSFDNVRWKSFAECRNSRTGAVFIIASGPSARDFPLTRYADFPMFAMNGSIHLFAEAGLTPLFYLCDDSSFVRNRLPLLLEGMRRSHEVAFSERVVAELARLSSDSPGTRSIHRLERAGRMNRAGRELSDREFARRARHDPDFECRFSWFRQKPNRIGFSRNLDKGYFNSRTIPYAGIQLAYHLGFSRVFLVGVDLDSKKGRSYEKDEQAVPSRLDGDYEDYILPSFQLLAERVINPDFQVFNLSLDSRLPSSVVPKISLDQLDAMLNSPHSSA</sequence>
<dbReference type="Proteomes" id="UP000198706">
    <property type="component" value="Unassembled WGS sequence"/>
</dbReference>
<gene>
    <name evidence="1" type="ORF">SAMN05216186_10179</name>
</gene>
<dbReference type="EMBL" id="FNFD01000001">
    <property type="protein sequence ID" value="SDJ29233.1"/>
    <property type="molecule type" value="Genomic_DNA"/>
</dbReference>
<reference evidence="1 2" key="1">
    <citation type="submission" date="2016-10" db="EMBL/GenBank/DDBJ databases">
        <authorList>
            <person name="de Groot N.N."/>
        </authorList>
    </citation>
    <scope>NUCLEOTIDE SEQUENCE [LARGE SCALE GENOMIC DNA]</scope>
    <source>
        <strain evidence="1 2">JCM 21544</strain>
    </source>
</reference>
<evidence type="ECO:0000313" key="2">
    <source>
        <dbReference type="Proteomes" id="UP000198706"/>
    </source>
</evidence>
<keyword evidence="1" id="KW-0808">Transferase</keyword>
<evidence type="ECO:0000313" key="1">
    <source>
        <dbReference type="EMBL" id="SDJ29233.1"/>
    </source>
</evidence>
<name>A0A1G8SJ91_9PSED</name>
<dbReference type="STRING" id="137658.SAMN05216186_10179"/>